<sequence>MTLHAGGLAAALLLVAATPAAAETLLTRTVGCKIGDAELPGLLERLAAEDQGMKTAVQHLAAPSGALYRLDRPVDALGHVAREIYLSPGRIALVVAGQDLAAVSARLRLTPDPYGPAERRIDDTRKIVAYALHQAPLAGKVLVGCEYESPVAQAWLAPDDAGF</sequence>
<dbReference type="Proteomes" id="UP000234483">
    <property type="component" value="Unassembled WGS sequence"/>
</dbReference>
<evidence type="ECO:0000313" key="2">
    <source>
        <dbReference type="EMBL" id="AYV45971.1"/>
    </source>
</evidence>
<name>A0A2N5D678_9CAUL</name>
<reference evidence="2 5" key="2">
    <citation type="submission" date="2018-01" db="EMBL/GenBank/DDBJ databases">
        <title>Complete genome sequence of Caulobacter flavus RHGG3.</title>
        <authorList>
            <person name="Yang E."/>
        </authorList>
    </citation>
    <scope>NUCLEOTIDE SEQUENCE [LARGE SCALE GENOMIC DNA]</scope>
    <source>
        <strain evidence="2 5">RHGG3</strain>
    </source>
</reference>
<evidence type="ECO:0000313" key="4">
    <source>
        <dbReference type="Proteomes" id="UP000234483"/>
    </source>
</evidence>
<evidence type="ECO:0000313" key="3">
    <source>
        <dbReference type="EMBL" id="PLR21486.1"/>
    </source>
</evidence>
<reference evidence="3 4" key="1">
    <citation type="submission" date="2017-12" db="EMBL/GenBank/DDBJ databases">
        <title>The genome sequence of Caulobacter flavus CGMCC1 15093.</title>
        <authorList>
            <person name="Gao J."/>
            <person name="Mao X."/>
            <person name="Sun J."/>
        </authorList>
    </citation>
    <scope>NUCLEOTIDE SEQUENCE [LARGE SCALE GENOMIC DNA]</scope>
    <source>
        <strain evidence="3 4">CGMCC1 15093</strain>
    </source>
</reference>
<proteinExistence type="predicted"/>
<protein>
    <submittedName>
        <fullName evidence="3">Uncharacterized protein</fullName>
    </submittedName>
</protein>
<dbReference type="AlphaFoldDB" id="A0A2N5D678"/>
<dbReference type="EMBL" id="PJRQ01000002">
    <property type="protein sequence ID" value="PLR21486.1"/>
    <property type="molecule type" value="Genomic_DNA"/>
</dbReference>
<dbReference type="RefSeq" id="WP_101711094.1">
    <property type="nucleotide sequence ID" value="NZ_CP026100.1"/>
</dbReference>
<dbReference type="OrthoDB" id="7190007at2"/>
<evidence type="ECO:0000313" key="5">
    <source>
        <dbReference type="Proteomes" id="UP000281192"/>
    </source>
</evidence>
<keyword evidence="5" id="KW-1185">Reference proteome</keyword>
<organism evidence="3 4">
    <name type="scientific">Caulobacter flavus</name>
    <dbReference type="NCBI Taxonomy" id="1679497"/>
    <lineage>
        <taxon>Bacteria</taxon>
        <taxon>Pseudomonadati</taxon>
        <taxon>Pseudomonadota</taxon>
        <taxon>Alphaproteobacteria</taxon>
        <taxon>Caulobacterales</taxon>
        <taxon>Caulobacteraceae</taxon>
        <taxon>Caulobacter</taxon>
    </lineage>
</organism>
<dbReference type="KEGG" id="cfh:C1707_06740"/>
<dbReference type="EMBL" id="CP026100">
    <property type="protein sequence ID" value="AYV45971.1"/>
    <property type="molecule type" value="Genomic_DNA"/>
</dbReference>
<gene>
    <name evidence="2" type="ORF">C1707_06740</name>
    <name evidence="3" type="ORF">CFHF_00605</name>
</gene>
<feature type="chain" id="PRO_5044578185" evidence="1">
    <location>
        <begin position="23"/>
        <end position="163"/>
    </location>
</feature>
<dbReference type="Proteomes" id="UP000281192">
    <property type="component" value="Chromosome"/>
</dbReference>
<evidence type="ECO:0000256" key="1">
    <source>
        <dbReference type="SAM" id="SignalP"/>
    </source>
</evidence>
<accession>A0A2N5D678</accession>
<keyword evidence="1" id="KW-0732">Signal</keyword>
<feature type="signal peptide" evidence="1">
    <location>
        <begin position="1"/>
        <end position="22"/>
    </location>
</feature>